<dbReference type="Proteomes" id="UP001043456">
    <property type="component" value="Unassembled WGS sequence"/>
</dbReference>
<dbReference type="OrthoDB" id="1046782at2759"/>
<evidence type="ECO:0000313" key="3">
    <source>
        <dbReference type="Proteomes" id="UP001043456"/>
    </source>
</evidence>
<keyword evidence="1" id="KW-0732">Signal</keyword>
<evidence type="ECO:0000313" key="2">
    <source>
        <dbReference type="EMBL" id="GIJ84926.1"/>
    </source>
</evidence>
<accession>A0A9P3ER50</accession>
<dbReference type="EMBL" id="BHVY01000003">
    <property type="protein sequence ID" value="GIJ84926.1"/>
    <property type="molecule type" value="Genomic_DNA"/>
</dbReference>
<dbReference type="GeneID" id="67002393"/>
<organism evidence="2 3">
    <name type="scientific">Aspergillus pseudoviridinutans</name>
    <dbReference type="NCBI Taxonomy" id="1517512"/>
    <lineage>
        <taxon>Eukaryota</taxon>
        <taxon>Fungi</taxon>
        <taxon>Dikarya</taxon>
        <taxon>Ascomycota</taxon>
        <taxon>Pezizomycotina</taxon>
        <taxon>Eurotiomycetes</taxon>
        <taxon>Eurotiomycetidae</taxon>
        <taxon>Eurotiales</taxon>
        <taxon>Aspergillaceae</taxon>
        <taxon>Aspergillus</taxon>
        <taxon>Aspergillus subgen. Fumigati</taxon>
    </lineage>
</organism>
<protein>
    <submittedName>
        <fullName evidence="2">Uncharacterized protein</fullName>
    </submittedName>
</protein>
<proteinExistence type="predicted"/>
<name>A0A9P3ER50_9EURO</name>
<feature type="chain" id="PRO_5040454057" evidence="1">
    <location>
        <begin position="26"/>
        <end position="157"/>
    </location>
</feature>
<feature type="signal peptide" evidence="1">
    <location>
        <begin position="1"/>
        <end position="25"/>
    </location>
</feature>
<dbReference type="RefSeq" id="XP_043155673.1">
    <property type="nucleotide sequence ID" value="XM_043299738.1"/>
</dbReference>
<evidence type="ECO:0000256" key="1">
    <source>
        <dbReference type="SAM" id="SignalP"/>
    </source>
</evidence>
<keyword evidence="3" id="KW-1185">Reference proteome</keyword>
<dbReference type="AlphaFoldDB" id="A0A9P3ER50"/>
<gene>
    <name evidence="2" type="ORF">Asppvi_003781</name>
</gene>
<sequence length="157" mass="17534">MRHNGREEGLLPSFCCFSLVRFASATPAIADCAPLMQSWILSALGLWECGGCPDHTNGLAVPPASLHGKDRQGNLAGLCLQLCKWLLSHERVYLYGSGALKVMNPTADKTGMAAPGMDLTIYSPLCGFTCQRGYCPEGACKIWRSWRWWLWVRIWRW</sequence>
<comment type="caution">
    <text evidence="2">The sequence shown here is derived from an EMBL/GenBank/DDBJ whole genome shotgun (WGS) entry which is preliminary data.</text>
</comment>
<reference evidence="2 3" key="1">
    <citation type="submission" date="2018-10" db="EMBL/GenBank/DDBJ databases">
        <title>Pan-genome distribution and transcriptional activeness of fungal secondary metabolism genes in Aspergillus section Fumigati.</title>
        <authorList>
            <person name="Takahashi H."/>
            <person name="Umemura M."/>
            <person name="Ninomiya A."/>
            <person name="Kusuya Y."/>
            <person name="Urayama S."/>
            <person name="Shimizu M."/>
            <person name="Watanabe A."/>
            <person name="Kamei K."/>
            <person name="Yaguchi T."/>
            <person name="Hagiwara D."/>
        </authorList>
    </citation>
    <scope>NUCLEOTIDE SEQUENCE [LARGE SCALE GENOMIC DNA]</scope>
    <source>
        <strain evidence="2 3">IFM 55266</strain>
    </source>
</reference>